<dbReference type="PANTHER" id="PTHR35011">
    <property type="entry name" value="2,3-DIKETO-L-GULONATE TRAP TRANSPORTER SMALL PERMEASE PROTEIN YIAM"/>
    <property type="match status" value="1"/>
</dbReference>
<evidence type="ECO:0000256" key="7">
    <source>
        <dbReference type="ARBA" id="ARBA00023136"/>
    </source>
</evidence>
<dbReference type="GO" id="GO:0022857">
    <property type="term" value="F:transmembrane transporter activity"/>
    <property type="evidence" value="ECO:0007669"/>
    <property type="project" value="TreeGrafter"/>
</dbReference>
<keyword evidence="4" id="KW-0997">Cell inner membrane</keyword>
<dbReference type="InterPro" id="IPR007387">
    <property type="entry name" value="TRAP_DctQ"/>
</dbReference>
<feature type="domain" description="Tripartite ATP-independent periplasmic transporters DctQ component" evidence="10">
    <location>
        <begin position="25"/>
        <end position="157"/>
    </location>
</feature>
<evidence type="ECO:0000259" key="10">
    <source>
        <dbReference type="Pfam" id="PF04290"/>
    </source>
</evidence>
<evidence type="ECO:0000256" key="3">
    <source>
        <dbReference type="ARBA" id="ARBA00022475"/>
    </source>
</evidence>
<feature type="transmembrane region" description="Helical" evidence="9">
    <location>
        <begin position="131"/>
        <end position="149"/>
    </location>
</feature>
<gene>
    <name evidence="11" type="ORF">H8E23_10785</name>
</gene>
<keyword evidence="2" id="KW-0813">Transport</keyword>
<feature type="transmembrane region" description="Helical" evidence="9">
    <location>
        <begin position="21"/>
        <end position="39"/>
    </location>
</feature>
<evidence type="ECO:0000256" key="9">
    <source>
        <dbReference type="SAM" id="Phobius"/>
    </source>
</evidence>
<dbReference type="PANTHER" id="PTHR35011:SF2">
    <property type="entry name" value="2,3-DIKETO-L-GULONATE TRAP TRANSPORTER SMALL PERMEASE PROTEIN YIAM"/>
    <property type="match status" value="1"/>
</dbReference>
<comment type="caution">
    <text evidence="11">The sequence shown here is derived from an EMBL/GenBank/DDBJ whole genome shotgun (WGS) entry which is preliminary data.</text>
</comment>
<comment type="subcellular location">
    <subcellularLocation>
        <location evidence="1">Cell inner membrane</location>
        <topology evidence="1">Multi-pass membrane protein</topology>
    </subcellularLocation>
</comment>
<dbReference type="GO" id="GO:0005886">
    <property type="term" value="C:plasma membrane"/>
    <property type="evidence" value="ECO:0007669"/>
    <property type="project" value="UniProtKB-SubCell"/>
</dbReference>
<evidence type="ECO:0000256" key="2">
    <source>
        <dbReference type="ARBA" id="ARBA00022448"/>
    </source>
</evidence>
<evidence type="ECO:0000313" key="12">
    <source>
        <dbReference type="Proteomes" id="UP000603434"/>
    </source>
</evidence>
<sequence>MSNKVLSFLDENLENTLVFPMYFIMMALMAIGVIQRFFFKFAWHWSTYVCIALFCWFSWLGCAWNVKERAHLRLSSFRAKLPRKIQFVLLMSDYALWIAFAVIASYFSIIQIFKLASVGAVVYGTESLPKWIVPLCIPVSFTVLVFRVIQNIIVDVRDFRSGQPLKLNPTATVDQA</sequence>
<name>A0A8J6NTB2_9BACT</name>
<reference evidence="11 12" key="1">
    <citation type="submission" date="2020-08" db="EMBL/GenBank/DDBJ databases">
        <title>Bridging the membrane lipid divide: bacteria of the FCB group superphylum have the potential to synthesize archaeal ether lipids.</title>
        <authorList>
            <person name="Villanueva L."/>
            <person name="Von Meijenfeldt F.A.B."/>
            <person name="Westbye A.B."/>
            <person name="Yadav S."/>
            <person name="Hopmans E.C."/>
            <person name="Dutilh B.E."/>
            <person name="Sinninghe Damste J.S."/>
        </authorList>
    </citation>
    <scope>NUCLEOTIDE SEQUENCE [LARGE SCALE GENOMIC DNA]</scope>
    <source>
        <strain evidence="11">NIOZ-UU30</strain>
    </source>
</reference>
<proteinExistence type="inferred from homology"/>
<organism evidence="11 12">
    <name type="scientific">Candidatus Desulfatibia profunda</name>
    <dbReference type="NCBI Taxonomy" id="2841695"/>
    <lineage>
        <taxon>Bacteria</taxon>
        <taxon>Pseudomonadati</taxon>
        <taxon>Thermodesulfobacteriota</taxon>
        <taxon>Desulfobacteria</taxon>
        <taxon>Desulfobacterales</taxon>
        <taxon>Desulfobacterales incertae sedis</taxon>
        <taxon>Candidatus Desulfatibia</taxon>
    </lineage>
</organism>
<feature type="transmembrane region" description="Helical" evidence="9">
    <location>
        <begin position="45"/>
        <end position="66"/>
    </location>
</feature>
<evidence type="ECO:0000313" key="11">
    <source>
        <dbReference type="EMBL" id="MBC8361872.1"/>
    </source>
</evidence>
<accession>A0A8J6NTB2</accession>
<keyword evidence="7 9" id="KW-0472">Membrane</keyword>
<evidence type="ECO:0000256" key="8">
    <source>
        <dbReference type="ARBA" id="ARBA00038436"/>
    </source>
</evidence>
<dbReference type="InterPro" id="IPR055348">
    <property type="entry name" value="DctQ"/>
</dbReference>
<comment type="similarity">
    <text evidence="8">Belongs to the TRAP transporter small permease family.</text>
</comment>
<keyword evidence="3" id="KW-1003">Cell membrane</keyword>
<protein>
    <submittedName>
        <fullName evidence="11">TRAP transporter small permease subunit</fullName>
    </submittedName>
</protein>
<keyword evidence="5 9" id="KW-0812">Transmembrane</keyword>
<evidence type="ECO:0000256" key="6">
    <source>
        <dbReference type="ARBA" id="ARBA00022989"/>
    </source>
</evidence>
<dbReference type="GO" id="GO:0015740">
    <property type="term" value="P:C4-dicarboxylate transport"/>
    <property type="evidence" value="ECO:0007669"/>
    <property type="project" value="TreeGrafter"/>
</dbReference>
<evidence type="ECO:0000256" key="4">
    <source>
        <dbReference type="ARBA" id="ARBA00022519"/>
    </source>
</evidence>
<dbReference type="EMBL" id="JACNJH010000156">
    <property type="protein sequence ID" value="MBC8361872.1"/>
    <property type="molecule type" value="Genomic_DNA"/>
</dbReference>
<evidence type="ECO:0000256" key="1">
    <source>
        <dbReference type="ARBA" id="ARBA00004429"/>
    </source>
</evidence>
<keyword evidence="6 9" id="KW-1133">Transmembrane helix</keyword>
<dbReference type="Pfam" id="PF04290">
    <property type="entry name" value="DctQ"/>
    <property type="match status" value="1"/>
</dbReference>
<feature type="transmembrane region" description="Helical" evidence="9">
    <location>
        <begin position="87"/>
        <end position="111"/>
    </location>
</feature>
<dbReference type="AlphaFoldDB" id="A0A8J6NTB2"/>
<dbReference type="Proteomes" id="UP000603434">
    <property type="component" value="Unassembled WGS sequence"/>
</dbReference>
<evidence type="ECO:0000256" key="5">
    <source>
        <dbReference type="ARBA" id="ARBA00022692"/>
    </source>
</evidence>